<dbReference type="Proteomes" id="UP000033038">
    <property type="component" value="Chromosome"/>
</dbReference>
<evidence type="ECO:0000313" key="3">
    <source>
        <dbReference type="Proteomes" id="UP000033038"/>
    </source>
</evidence>
<evidence type="ECO:0000256" key="1">
    <source>
        <dbReference type="ARBA" id="ARBA00009746"/>
    </source>
</evidence>
<sequence>MSKIKKENAAVFIFFLTLVVLLGLTIKTSIDMIKETQTPKAGGLYIQFENGTTESEVETILENCNMTVNYTIDYDSDYMLKRDYITVDQDKRMDIMNELRKDENFTYHDEIKKGNYTIIMLPEKFIPDNKLLTTLEKNNLQLKKSILCYIYLRDESKYWIPEKDAVRIKNELEKNEKVLTVGFDFLNY</sequence>
<dbReference type="Pfam" id="PF05727">
    <property type="entry name" value="UPF0228"/>
    <property type="match status" value="1"/>
</dbReference>
<gene>
    <name evidence="2" type="ORF">MSBRW_2530</name>
</gene>
<protein>
    <submittedName>
        <fullName evidence="2">Uncharacterized protein</fullName>
    </submittedName>
</protein>
<dbReference type="InterPro" id="IPR008887">
    <property type="entry name" value="UPF0228"/>
</dbReference>
<dbReference type="AlphaFoldDB" id="A0A0E3QLE1"/>
<evidence type="ECO:0000313" key="2">
    <source>
        <dbReference type="EMBL" id="AKB51783.1"/>
    </source>
</evidence>
<organism evidence="2 3">
    <name type="scientific">Methanosarcina barkeri str. Wiesmoor</name>
    <dbReference type="NCBI Taxonomy" id="1434109"/>
    <lineage>
        <taxon>Archaea</taxon>
        <taxon>Methanobacteriati</taxon>
        <taxon>Methanobacteriota</taxon>
        <taxon>Stenosarchaea group</taxon>
        <taxon>Methanomicrobia</taxon>
        <taxon>Methanosarcinales</taxon>
        <taxon>Methanosarcinaceae</taxon>
        <taxon>Methanosarcina</taxon>
    </lineage>
</organism>
<reference evidence="2 3" key="1">
    <citation type="submission" date="2014-07" db="EMBL/GenBank/DDBJ databases">
        <title>Methanogenic archaea and the global carbon cycle.</title>
        <authorList>
            <person name="Henriksen J.R."/>
            <person name="Luke J."/>
            <person name="Reinhart S."/>
            <person name="Benedict M.N."/>
            <person name="Youngblut N.D."/>
            <person name="Metcalf M.E."/>
            <person name="Whitaker R.J."/>
            <person name="Metcalf W.W."/>
        </authorList>
    </citation>
    <scope>NUCLEOTIDE SEQUENCE [LARGE SCALE GENOMIC DNA]</scope>
    <source>
        <strain evidence="2 3">Wiesmoor</strain>
    </source>
</reference>
<dbReference type="EMBL" id="CP009526">
    <property type="protein sequence ID" value="AKB51783.1"/>
    <property type="molecule type" value="Genomic_DNA"/>
</dbReference>
<dbReference type="KEGG" id="mbw:MSBRW_2530"/>
<dbReference type="HOGENOM" id="CLU_106567_0_0_2"/>
<proteinExistence type="inferred from homology"/>
<dbReference type="PATRIC" id="fig|1434109.4.peg.3287"/>
<comment type="similarity">
    <text evidence="1">Belongs to the UPF0228 family.</text>
</comment>
<accession>A0A0E3QLE1</accession>
<name>A0A0E3QLE1_METBA</name>